<name>X1LWT9_9ZZZZ</name>
<accession>X1LWT9</accession>
<comment type="caution">
    <text evidence="1">The sequence shown here is derived from an EMBL/GenBank/DDBJ whole genome shotgun (WGS) entry which is preliminary data.</text>
</comment>
<reference evidence="1" key="1">
    <citation type="journal article" date="2014" name="Front. Microbiol.">
        <title>High frequency of phylogenetically diverse reductive dehalogenase-homologous genes in deep subseafloor sedimentary metagenomes.</title>
        <authorList>
            <person name="Kawai M."/>
            <person name="Futagami T."/>
            <person name="Toyoda A."/>
            <person name="Takaki Y."/>
            <person name="Nishi S."/>
            <person name="Hori S."/>
            <person name="Arai W."/>
            <person name="Tsubouchi T."/>
            <person name="Morono Y."/>
            <person name="Uchiyama I."/>
            <person name="Ito T."/>
            <person name="Fujiyama A."/>
            <person name="Inagaki F."/>
            <person name="Takami H."/>
        </authorList>
    </citation>
    <scope>NUCLEOTIDE SEQUENCE</scope>
    <source>
        <strain evidence="1">Expedition CK06-06</strain>
    </source>
</reference>
<sequence length="65" mass="7080">FFKRTVAGFYLWWDGIDTWYISDVLGTPGALGHWTLQTASPVGVYTPVLPATGDVEVTAGEHVVL</sequence>
<feature type="non-terminal residue" evidence="1">
    <location>
        <position position="1"/>
    </location>
</feature>
<proteinExistence type="predicted"/>
<gene>
    <name evidence="1" type="ORF">S06H3_17824</name>
</gene>
<evidence type="ECO:0000313" key="1">
    <source>
        <dbReference type="EMBL" id="GAI10276.1"/>
    </source>
</evidence>
<dbReference type="EMBL" id="BARV01008945">
    <property type="protein sequence ID" value="GAI10276.1"/>
    <property type="molecule type" value="Genomic_DNA"/>
</dbReference>
<dbReference type="AlphaFoldDB" id="X1LWT9"/>
<organism evidence="1">
    <name type="scientific">marine sediment metagenome</name>
    <dbReference type="NCBI Taxonomy" id="412755"/>
    <lineage>
        <taxon>unclassified sequences</taxon>
        <taxon>metagenomes</taxon>
        <taxon>ecological metagenomes</taxon>
    </lineage>
</organism>
<protein>
    <submittedName>
        <fullName evidence="1">Uncharacterized protein</fullName>
    </submittedName>
</protein>